<dbReference type="EMBL" id="DXAQ01000059">
    <property type="protein sequence ID" value="HIZ89043.1"/>
    <property type="molecule type" value="Genomic_DNA"/>
</dbReference>
<gene>
    <name evidence="1" type="ORF">H9804_03790</name>
</gene>
<reference evidence="1" key="1">
    <citation type="journal article" date="2021" name="PeerJ">
        <title>Extensive microbial diversity within the chicken gut microbiome revealed by metagenomics and culture.</title>
        <authorList>
            <person name="Gilroy R."/>
            <person name="Ravi A."/>
            <person name="Getino M."/>
            <person name="Pursley I."/>
            <person name="Horton D.L."/>
            <person name="Alikhan N.F."/>
            <person name="Baker D."/>
            <person name="Gharbi K."/>
            <person name="Hall N."/>
            <person name="Watson M."/>
            <person name="Adriaenssens E.M."/>
            <person name="Foster-Nyarko E."/>
            <person name="Jarju S."/>
            <person name="Secka A."/>
            <person name="Antonio M."/>
            <person name="Oren A."/>
            <person name="Chaudhuri R.R."/>
            <person name="La Ragione R."/>
            <person name="Hildebrand F."/>
            <person name="Pallen M.J."/>
        </authorList>
    </citation>
    <scope>NUCLEOTIDE SEQUENCE</scope>
    <source>
        <strain evidence="1">ChiW4-1371</strain>
    </source>
</reference>
<dbReference type="AlphaFoldDB" id="A0A9D2GS54"/>
<protein>
    <submittedName>
        <fullName evidence="1">Uncharacterized protein</fullName>
    </submittedName>
</protein>
<accession>A0A9D2GS54</accession>
<dbReference type="Proteomes" id="UP000824176">
    <property type="component" value="Unassembled WGS sequence"/>
</dbReference>
<proteinExistence type="predicted"/>
<evidence type="ECO:0000313" key="1">
    <source>
        <dbReference type="EMBL" id="HIZ89043.1"/>
    </source>
</evidence>
<reference evidence="1" key="2">
    <citation type="submission" date="2021-04" db="EMBL/GenBank/DDBJ databases">
        <authorList>
            <person name="Gilroy R."/>
        </authorList>
    </citation>
    <scope>NUCLEOTIDE SEQUENCE</scope>
    <source>
        <strain evidence="1">ChiW4-1371</strain>
    </source>
</reference>
<comment type="caution">
    <text evidence="1">The sequence shown here is derived from an EMBL/GenBank/DDBJ whole genome shotgun (WGS) entry which is preliminary data.</text>
</comment>
<evidence type="ECO:0000313" key="2">
    <source>
        <dbReference type="Proteomes" id="UP000824176"/>
    </source>
</evidence>
<organism evidence="1 2">
    <name type="scientific">Candidatus Mucispirillum faecigallinarum</name>
    <dbReference type="NCBI Taxonomy" id="2838699"/>
    <lineage>
        <taxon>Bacteria</taxon>
        <taxon>Pseudomonadati</taxon>
        <taxon>Deferribacterota</taxon>
        <taxon>Deferribacteres</taxon>
        <taxon>Deferribacterales</taxon>
        <taxon>Mucispirillaceae</taxon>
        <taxon>Mucispirillum</taxon>
    </lineage>
</organism>
<sequence>MKELNIYNIDNIDILRAEYKKLEEKYESLSSLSLNMTDAITQYFPLITFISYVVENYEQFEEIEGPLKWAVTTISIAAFKKEKELNKQWYNYRGNK</sequence>
<name>A0A9D2GS54_9BACT</name>